<protein>
    <recommendedName>
        <fullName evidence="4">Surface antigen BspA</fullName>
    </recommendedName>
</protein>
<accession>F9DGE4</accession>
<evidence type="ECO:0000313" key="2">
    <source>
        <dbReference type="EMBL" id="EGQ20262.1"/>
    </source>
</evidence>
<dbReference type="InterPro" id="IPR026906">
    <property type="entry name" value="LRR_5"/>
</dbReference>
<dbReference type="SUPFAM" id="SSF52058">
    <property type="entry name" value="L domain-like"/>
    <property type="match status" value="1"/>
</dbReference>
<evidence type="ECO:0008006" key="4">
    <source>
        <dbReference type="Google" id="ProtNLM"/>
    </source>
</evidence>
<dbReference type="PANTHER" id="PTHR45661:SF3">
    <property type="entry name" value="IG-LIKE DOMAIN-CONTAINING PROTEIN"/>
    <property type="match status" value="1"/>
</dbReference>
<dbReference type="HOGENOM" id="CLU_028334_0_0_10"/>
<evidence type="ECO:0000256" key="1">
    <source>
        <dbReference type="SAM" id="SignalP"/>
    </source>
</evidence>
<keyword evidence="1" id="KW-0732">Signal</keyword>
<comment type="caution">
    <text evidence="2">The sequence shown here is derived from an EMBL/GenBank/DDBJ whole genome shotgun (WGS) entry which is preliminary data.</text>
</comment>
<gene>
    <name evidence="2" type="ORF">HMPREF9144_0734</name>
</gene>
<dbReference type="eggNOG" id="COG3209">
    <property type="taxonomic scope" value="Bacteria"/>
</dbReference>
<sequence>MAKNKKTTMRKTLPIIAFLLSVALQVCAQQKNYDFQEGKLFYKITDATKQYVQVTTELDELLEATGTLYNSPIKGDVAIPANVNYQGKQYTVTGIGDNAFGGCTQVTSVSMPASITSLGEQVFLSCTGLKRITVDANNTVLKDVDGVLFDKSGNKLIAYPNMRATNYDIPEGTVELGAASFFMCNEIKNINFPPTLKKIGMLAFGICSKMNEVTIPETVTDLGDFAFYNCTGLEKAIIKANISELKRYMFSRCTALKEVSLPSTIEFIRTWAFGSCAAMKNIKLPDNLKGIEAEAFNGCETLSEITLPASLEQIGMYTFDGCKQLKCITCLRDTPLKGAAMGAGVFENVDKIACELKVPKGHRNEYAEAEQWGDFTRISEHDLSGISTIISQDSNTQTTIFTINGQRLPNNTQPSHGIYIINGKKVCVK</sequence>
<dbReference type="EMBL" id="AFPY01000032">
    <property type="protein sequence ID" value="EGQ20262.1"/>
    <property type="molecule type" value="Genomic_DNA"/>
</dbReference>
<dbReference type="InterPro" id="IPR032675">
    <property type="entry name" value="LRR_dom_sf"/>
</dbReference>
<dbReference type="AlphaFoldDB" id="F9DGE4"/>
<dbReference type="Gene3D" id="3.80.10.10">
    <property type="entry name" value="Ribonuclease Inhibitor"/>
    <property type="match status" value="1"/>
</dbReference>
<name>F9DGE4_9BACT</name>
<dbReference type="STRING" id="997353.HMPREF9144_0734"/>
<reference evidence="2 3" key="1">
    <citation type="submission" date="2011-04" db="EMBL/GenBank/DDBJ databases">
        <authorList>
            <person name="Muzny D."/>
            <person name="Qin X."/>
            <person name="Deng J."/>
            <person name="Jiang H."/>
            <person name="Liu Y."/>
            <person name="Qu J."/>
            <person name="Song X.-Z."/>
            <person name="Zhang L."/>
            <person name="Thornton R."/>
            <person name="Coyle M."/>
            <person name="Francisco L."/>
            <person name="Jackson L."/>
            <person name="Javaid M."/>
            <person name="Korchina V."/>
            <person name="Kovar C."/>
            <person name="Mata R."/>
            <person name="Mathew T."/>
            <person name="Ngo R."/>
            <person name="Nguyen L."/>
            <person name="Nguyen N."/>
            <person name="Okwuonu G."/>
            <person name="Ongeri F."/>
            <person name="Pham C."/>
            <person name="Simmons D."/>
            <person name="Wilczek-Boney K."/>
            <person name="Hale W."/>
            <person name="Jakkamsetti A."/>
            <person name="Pham P."/>
            <person name="Ruth R."/>
            <person name="San Lucas F."/>
            <person name="Warren J."/>
            <person name="Zhang J."/>
            <person name="Zhao Z."/>
            <person name="Zhou C."/>
            <person name="Zhu D."/>
            <person name="Lee S."/>
            <person name="Bess C."/>
            <person name="Blankenburg K."/>
            <person name="Forbes L."/>
            <person name="Fu Q."/>
            <person name="Gubbala S."/>
            <person name="Hirani K."/>
            <person name="Jayaseelan J.C."/>
            <person name="Lara F."/>
            <person name="Munidasa M."/>
            <person name="Palculict T."/>
            <person name="Patil S."/>
            <person name="Pu L.-L."/>
            <person name="Saada N."/>
            <person name="Tang L."/>
            <person name="Weissenberger G."/>
            <person name="Zhu Y."/>
            <person name="Hemphill L."/>
            <person name="Shang Y."/>
            <person name="Youmans B."/>
            <person name="Ayvaz T."/>
            <person name="Ross M."/>
            <person name="Santibanez J."/>
            <person name="Aqrawi P."/>
            <person name="Gross S."/>
            <person name="Joshi V."/>
            <person name="Fowler G."/>
            <person name="Nazareth L."/>
            <person name="Reid J."/>
            <person name="Worley K."/>
            <person name="Petrosino J."/>
            <person name="Highlander S."/>
            <person name="Gibbs R."/>
        </authorList>
    </citation>
    <scope>NUCLEOTIDE SEQUENCE [LARGE SCALE GENOMIC DNA]</scope>
    <source>
        <strain evidence="2 3">ATCC 700821</strain>
    </source>
</reference>
<dbReference type="Proteomes" id="UP000004123">
    <property type="component" value="Unassembled WGS sequence"/>
</dbReference>
<dbReference type="PANTHER" id="PTHR45661">
    <property type="entry name" value="SURFACE ANTIGEN"/>
    <property type="match status" value="1"/>
</dbReference>
<organism evidence="2 3">
    <name type="scientific">Prevotella pallens ATCC 700821</name>
    <dbReference type="NCBI Taxonomy" id="997353"/>
    <lineage>
        <taxon>Bacteria</taxon>
        <taxon>Pseudomonadati</taxon>
        <taxon>Bacteroidota</taxon>
        <taxon>Bacteroidia</taxon>
        <taxon>Bacteroidales</taxon>
        <taxon>Prevotellaceae</taxon>
        <taxon>Prevotella</taxon>
    </lineage>
</organism>
<proteinExistence type="predicted"/>
<dbReference type="Pfam" id="PF13306">
    <property type="entry name" value="LRR_5"/>
    <property type="match status" value="2"/>
</dbReference>
<feature type="signal peptide" evidence="1">
    <location>
        <begin position="1"/>
        <end position="28"/>
    </location>
</feature>
<feature type="chain" id="PRO_5003387742" description="Surface antigen BspA" evidence="1">
    <location>
        <begin position="29"/>
        <end position="429"/>
    </location>
</feature>
<evidence type="ECO:0000313" key="3">
    <source>
        <dbReference type="Proteomes" id="UP000004123"/>
    </source>
</evidence>
<dbReference type="InterPro" id="IPR053139">
    <property type="entry name" value="Surface_bspA-like"/>
</dbReference>
<dbReference type="Gene3D" id="3.40.50.12480">
    <property type="match status" value="1"/>
</dbReference>